<comment type="caution">
    <text evidence="3">The sequence shown here is derived from an EMBL/GenBank/DDBJ whole genome shotgun (WGS) entry which is preliminary data.</text>
</comment>
<dbReference type="GO" id="GO:0016620">
    <property type="term" value="F:oxidoreductase activity, acting on the aldehyde or oxo group of donors, NAD or NADP as acceptor"/>
    <property type="evidence" value="ECO:0007669"/>
    <property type="project" value="InterPro"/>
</dbReference>
<name>A0AAV4EEM1_9GAST</name>
<dbReference type="SUPFAM" id="SSF56219">
    <property type="entry name" value="DNase I-like"/>
    <property type="match status" value="1"/>
</dbReference>
<dbReference type="AlphaFoldDB" id="A0AAV4EEM1"/>
<gene>
    <name evidence="3" type="ORF">ElyMa_005378000</name>
</gene>
<organism evidence="3 4">
    <name type="scientific">Elysia marginata</name>
    <dbReference type="NCBI Taxonomy" id="1093978"/>
    <lineage>
        <taxon>Eukaryota</taxon>
        <taxon>Metazoa</taxon>
        <taxon>Spiralia</taxon>
        <taxon>Lophotrochozoa</taxon>
        <taxon>Mollusca</taxon>
        <taxon>Gastropoda</taxon>
        <taxon>Heterobranchia</taxon>
        <taxon>Euthyneura</taxon>
        <taxon>Panpulmonata</taxon>
        <taxon>Sacoglossa</taxon>
        <taxon>Placobranchoidea</taxon>
        <taxon>Plakobranchidae</taxon>
        <taxon>Elysia</taxon>
    </lineage>
</organism>
<sequence>MIKDEAIWKGKGRARGVDLTVMNLDNAVKGAILANFSNQGQVCSNGTRVFVEESIAEEFLAKLIERVENMQIGDPYHEDTTIGATISPQQAGIVEDYIGIAKKELLANVSPQKKGSSARWIALGDPGVHASSSIYRIKPVTWNVQTLQEPGALSCVVQEMEHMHIDLLGILETHWPDAGDFRAQSLKSEANYRVIYSGGEQHRHGVALIFNDKMS</sequence>
<evidence type="ECO:0000313" key="4">
    <source>
        <dbReference type="Proteomes" id="UP000762676"/>
    </source>
</evidence>
<dbReference type="InterPro" id="IPR015590">
    <property type="entry name" value="Aldehyde_DH_dom"/>
</dbReference>
<keyword evidence="1" id="KW-0560">Oxidoreductase</keyword>
<protein>
    <submittedName>
        <fullName evidence="3">NAD/NADP-dependent betaine aldehyde dehydrogenase</fullName>
    </submittedName>
</protein>
<dbReference type="PROSITE" id="PS00070">
    <property type="entry name" value="ALDEHYDE_DEHYDR_CYS"/>
    <property type="match status" value="1"/>
</dbReference>
<dbReference type="InterPro" id="IPR016163">
    <property type="entry name" value="Ald_DH_C"/>
</dbReference>
<dbReference type="Gene3D" id="3.60.10.10">
    <property type="entry name" value="Endonuclease/exonuclease/phosphatase"/>
    <property type="match status" value="1"/>
</dbReference>
<reference evidence="3 4" key="1">
    <citation type="journal article" date="2021" name="Elife">
        <title>Chloroplast acquisition without the gene transfer in kleptoplastic sea slugs, Plakobranchus ocellatus.</title>
        <authorList>
            <person name="Maeda T."/>
            <person name="Takahashi S."/>
            <person name="Yoshida T."/>
            <person name="Shimamura S."/>
            <person name="Takaki Y."/>
            <person name="Nagai Y."/>
            <person name="Toyoda A."/>
            <person name="Suzuki Y."/>
            <person name="Arimoto A."/>
            <person name="Ishii H."/>
            <person name="Satoh N."/>
            <person name="Nishiyama T."/>
            <person name="Hasebe M."/>
            <person name="Maruyama T."/>
            <person name="Minagawa J."/>
            <person name="Obokata J."/>
            <person name="Shigenobu S."/>
        </authorList>
    </citation>
    <scope>NUCLEOTIDE SEQUENCE [LARGE SCALE GENOMIC DNA]</scope>
</reference>
<feature type="domain" description="Aldehyde dehydrogenase" evidence="2">
    <location>
        <begin position="22"/>
        <end position="105"/>
    </location>
</feature>
<evidence type="ECO:0000259" key="2">
    <source>
        <dbReference type="Pfam" id="PF00171"/>
    </source>
</evidence>
<evidence type="ECO:0000256" key="1">
    <source>
        <dbReference type="ARBA" id="ARBA00023002"/>
    </source>
</evidence>
<dbReference type="EMBL" id="BMAT01010700">
    <property type="protein sequence ID" value="GFR59094.1"/>
    <property type="molecule type" value="Genomic_DNA"/>
</dbReference>
<accession>A0AAV4EEM1</accession>
<proteinExistence type="predicted"/>
<dbReference type="PANTHER" id="PTHR11699">
    <property type="entry name" value="ALDEHYDE DEHYDROGENASE-RELATED"/>
    <property type="match status" value="1"/>
</dbReference>
<keyword evidence="4" id="KW-1185">Reference proteome</keyword>
<dbReference type="Gene3D" id="3.40.309.10">
    <property type="entry name" value="Aldehyde Dehydrogenase, Chain A, domain 2"/>
    <property type="match status" value="1"/>
</dbReference>
<dbReference type="Proteomes" id="UP000762676">
    <property type="component" value="Unassembled WGS sequence"/>
</dbReference>
<dbReference type="InterPro" id="IPR016161">
    <property type="entry name" value="Ald_DH/histidinol_DH"/>
</dbReference>
<evidence type="ECO:0000313" key="3">
    <source>
        <dbReference type="EMBL" id="GFR59094.1"/>
    </source>
</evidence>
<dbReference type="InterPro" id="IPR036691">
    <property type="entry name" value="Endo/exonu/phosph_ase_sf"/>
</dbReference>
<dbReference type="InterPro" id="IPR016160">
    <property type="entry name" value="Ald_DH_CS_CYS"/>
</dbReference>
<dbReference type="Pfam" id="PF00171">
    <property type="entry name" value="Aldedh"/>
    <property type="match status" value="1"/>
</dbReference>
<dbReference type="SUPFAM" id="SSF53720">
    <property type="entry name" value="ALDH-like"/>
    <property type="match status" value="1"/>
</dbReference>